<feature type="transmembrane region" description="Helical" evidence="1">
    <location>
        <begin position="97"/>
        <end position="117"/>
    </location>
</feature>
<keyword evidence="3" id="KW-1185">Reference proteome</keyword>
<dbReference type="EMBL" id="JAMKOV010000002">
    <property type="protein sequence ID" value="KAI8042489.1"/>
    <property type="molecule type" value="Genomic_DNA"/>
</dbReference>
<reference evidence="2" key="1">
    <citation type="journal article" date="2023" name="Genome Biol. Evol.">
        <title>Long-read-based Genome Assembly of Drosophila gunungcola Reveals Fewer Chemosensory Genes in Flower-breeding Species.</title>
        <authorList>
            <person name="Negi A."/>
            <person name="Liao B.Y."/>
            <person name="Yeh S.D."/>
        </authorList>
    </citation>
    <scope>NUCLEOTIDE SEQUENCE</scope>
    <source>
        <strain evidence="2">Sukarami</strain>
    </source>
</reference>
<organism evidence="2 3">
    <name type="scientific">Drosophila gunungcola</name>
    <name type="common">fruit fly</name>
    <dbReference type="NCBI Taxonomy" id="103775"/>
    <lineage>
        <taxon>Eukaryota</taxon>
        <taxon>Metazoa</taxon>
        <taxon>Ecdysozoa</taxon>
        <taxon>Arthropoda</taxon>
        <taxon>Hexapoda</taxon>
        <taxon>Insecta</taxon>
        <taxon>Pterygota</taxon>
        <taxon>Neoptera</taxon>
        <taxon>Endopterygota</taxon>
        <taxon>Diptera</taxon>
        <taxon>Brachycera</taxon>
        <taxon>Muscomorpha</taxon>
        <taxon>Ephydroidea</taxon>
        <taxon>Drosophilidae</taxon>
        <taxon>Drosophila</taxon>
        <taxon>Sophophora</taxon>
    </lineage>
</organism>
<evidence type="ECO:0000256" key="1">
    <source>
        <dbReference type="SAM" id="Phobius"/>
    </source>
</evidence>
<keyword evidence="1" id="KW-0472">Membrane</keyword>
<comment type="caution">
    <text evidence="2">The sequence shown here is derived from an EMBL/GenBank/DDBJ whole genome shotgun (WGS) entry which is preliminary data.</text>
</comment>
<feature type="non-terminal residue" evidence="2">
    <location>
        <position position="119"/>
    </location>
</feature>
<sequence>HIFAALGLQFQVKVHGLDLHCTPAGVVNGIACNLTLSQVGCTFAFIANFQYHTKVLPHFQVTFQLHIELYIFECVIKVVSAKGFAGFFEGLVHGAPFFFGIFWIFVVIDWVSLWMSFSG</sequence>
<name>A0A9P9YSS0_9MUSC</name>
<dbReference type="Proteomes" id="UP001059596">
    <property type="component" value="Unassembled WGS sequence"/>
</dbReference>
<dbReference type="AlphaFoldDB" id="A0A9P9YSS0"/>
<keyword evidence="1" id="KW-0812">Transmembrane</keyword>
<gene>
    <name evidence="2" type="ORF">M5D96_003802</name>
</gene>
<accession>A0A9P9YSS0</accession>
<evidence type="ECO:0000313" key="3">
    <source>
        <dbReference type="Proteomes" id="UP001059596"/>
    </source>
</evidence>
<protein>
    <submittedName>
        <fullName evidence="2">Uncharacterized protein</fullName>
    </submittedName>
</protein>
<keyword evidence="1" id="KW-1133">Transmembrane helix</keyword>
<proteinExistence type="predicted"/>
<evidence type="ECO:0000313" key="2">
    <source>
        <dbReference type="EMBL" id="KAI8042489.1"/>
    </source>
</evidence>